<organism evidence="2 3">
    <name type="scientific">Glonium stellatum</name>
    <dbReference type="NCBI Taxonomy" id="574774"/>
    <lineage>
        <taxon>Eukaryota</taxon>
        <taxon>Fungi</taxon>
        <taxon>Dikarya</taxon>
        <taxon>Ascomycota</taxon>
        <taxon>Pezizomycotina</taxon>
        <taxon>Dothideomycetes</taxon>
        <taxon>Pleosporomycetidae</taxon>
        <taxon>Gloniales</taxon>
        <taxon>Gloniaceae</taxon>
        <taxon>Glonium</taxon>
    </lineage>
</organism>
<reference evidence="2 3" key="1">
    <citation type="journal article" date="2016" name="Nat. Commun.">
        <title>Ectomycorrhizal ecology is imprinted in the genome of the dominant symbiotic fungus Cenococcum geophilum.</title>
        <authorList>
            <consortium name="DOE Joint Genome Institute"/>
            <person name="Peter M."/>
            <person name="Kohler A."/>
            <person name="Ohm R.A."/>
            <person name="Kuo A."/>
            <person name="Krutzmann J."/>
            <person name="Morin E."/>
            <person name="Arend M."/>
            <person name="Barry K.W."/>
            <person name="Binder M."/>
            <person name="Choi C."/>
            <person name="Clum A."/>
            <person name="Copeland A."/>
            <person name="Grisel N."/>
            <person name="Haridas S."/>
            <person name="Kipfer T."/>
            <person name="LaButti K."/>
            <person name="Lindquist E."/>
            <person name="Lipzen A."/>
            <person name="Maire R."/>
            <person name="Meier B."/>
            <person name="Mihaltcheva S."/>
            <person name="Molinier V."/>
            <person name="Murat C."/>
            <person name="Poggeler S."/>
            <person name="Quandt C.A."/>
            <person name="Sperisen C."/>
            <person name="Tritt A."/>
            <person name="Tisserant E."/>
            <person name="Crous P.W."/>
            <person name="Henrissat B."/>
            <person name="Nehls U."/>
            <person name="Egli S."/>
            <person name="Spatafora J.W."/>
            <person name="Grigoriev I.V."/>
            <person name="Martin F.M."/>
        </authorList>
    </citation>
    <scope>NUCLEOTIDE SEQUENCE [LARGE SCALE GENOMIC DNA]</scope>
    <source>
        <strain evidence="2 3">CBS 207.34</strain>
    </source>
</reference>
<feature type="domain" description="Heterokaryon incompatibility" evidence="1">
    <location>
        <begin position="119"/>
        <end position="262"/>
    </location>
</feature>
<dbReference type="OrthoDB" id="2958217at2759"/>
<accession>A0A8E2JMC1</accession>
<protein>
    <submittedName>
        <fullName evidence="2">HET-domain-containing protein</fullName>
    </submittedName>
</protein>
<feature type="non-terminal residue" evidence="2">
    <location>
        <position position="419"/>
    </location>
</feature>
<dbReference type="PANTHER" id="PTHR33112">
    <property type="entry name" value="DOMAIN PROTEIN, PUTATIVE-RELATED"/>
    <property type="match status" value="1"/>
</dbReference>
<feature type="non-terminal residue" evidence="2">
    <location>
        <position position="1"/>
    </location>
</feature>
<dbReference type="EMBL" id="KV750912">
    <property type="protein sequence ID" value="OCL02675.1"/>
    <property type="molecule type" value="Genomic_DNA"/>
</dbReference>
<sequence length="419" mass="47626">HCPLCRLLLELIPKDIKVEIELRYRARYLEVYEGQNYLGRMSMTPMQDRNQTSTKTAGDSLGRAPKLNMAFIREWLHICETTHDHPAPSAMARYQKPIDVILVDTHENQLIKSSTNNRFLALSYVWGPVPIFQTTASNRSALEKPGGLLLHKAQLPQIIKDAIELVVALQERFLWVDCLCIEQDNAAQKHSQIAQMDIIFSQALVTLIALSANDANPCLPGVRPNTMLPLSGSEHLPAGWMLDILPPDPVTPIFSRTWTFQERMLSKRCLFFTYHYYSYHCSSMYILEHGFSSRIAMPRGMSSDHNSLPPKVAGRLPRNNESHGEILTWPSAFSEYAVLVRLYTGRKLTYSSDRLNAFSGILSLFQYRLGGEMISGLPERVLDLALLWIHEYGAPQLRNREFPSWSWAGWSGRSTYSVG</sequence>
<dbReference type="AlphaFoldDB" id="A0A8E2JMC1"/>
<evidence type="ECO:0000313" key="2">
    <source>
        <dbReference type="EMBL" id="OCL02675.1"/>
    </source>
</evidence>
<evidence type="ECO:0000259" key="1">
    <source>
        <dbReference type="Pfam" id="PF06985"/>
    </source>
</evidence>
<evidence type="ECO:0000313" key="3">
    <source>
        <dbReference type="Proteomes" id="UP000250140"/>
    </source>
</evidence>
<dbReference type="Pfam" id="PF06985">
    <property type="entry name" value="HET"/>
    <property type="match status" value="1"/>
</dbReference>
<dbReference type="PANTHER" id="PTHR33112:SF12">
    <property type="entry name" value="HETEROKARYON INCOMPATIBILITY DOMAIN-CONTAINING PROTEIN"/>
    <property type="match status" value="1"/>
</dbReference>
<gene>
    <name evidence="2" type="ORF">AOQ84DRAFT_422112</name>
</gene>
<dbReference type="InterPro" id="IPR010730">
    <property type="entry name" value="HET"/>
</dbReference>
<proteinExistence type="predicted"/>
<dbReference type="Proteomes" id="UP000250140">
    <property type="component" value="Unassembled WGS sequence"/>
</dbReference>
<name>A0A8E2JMC1_9PEZI</name>
<keyword evidence="3" id="KW-1185">Reference proteome</keyword>